<keyword evidence="10" id="KW-1185">Reference proteome</keyword>
<evidence type="ECO:0000256" key="2">
    <source>
        <dbReference type="ARBA" id="ARBA00009457"/>
    </source>
</evidence>
<evidence type="ECO:0000256" key="8">
    <source>
        <dbReference type="SAM" id="Phobius"/>
    </source>
</evidence>
<dbReference type="GO" id="GO:1990530">
    <property type="term" value="C:Cdc50p-Drs2p complex"/>
    <property type="evidence" value="ECO:0007669"/>
    <property type="project" value="EnsemblFungi"/>
</dbReference>
<protein>
    <recommendedName>
        <fullName evidence="11">Cell division control protein 50</fullName>
    </recommendedName>
</protein>
<dbReference type="GO" id="GO:0005802">
    <property type="term" value="C:trans-Golgi network"/>
    <property type="evidence" value="ECO:0007669"/>
    <property type="project" value="EnsemblFungi"/>
</dbReference>
<evidence type="ECO:0000256" key="4">
    <source>
        <dbReference type="ARBA" id="ARBA00022989"/>
    </source>
</evidence>
<dbReference type="AlphaFoldDB" id="H2B123"/>
<reference evidence="9 10" key="1">
    <citation type="journal article" date="2011" name="Proc. Natl. Acad. Sci. U.S.A.">
        <title>Evolutionary erosion of yeast sex chromosomes by mating-type switching accidents.</title>
        <authorList>
            <person name="Gordon J.L."/>
            <person name="Armisen D."/>
            <person name="Proux-Wera E."/>
            <person name="Oheigeartaigh S.S."/>
            <person name="Byrne K.P."/>
            <person name="Wolfe K.H."/>
        </authorList>
    </citation>
    <scope>NUCLEOTIDE SEQUENCE [LARGE SCALE GENOMIC DNA]</scope>
    <source>
        <strain evidence="10">ATCC 22294 / BCRC 22015 / CBS 2517 / CECT 1963 / NBRC 1671 / NRRL Y-8276</strain>
    </source>
</reference>
<evidence type="ECO:0000256" key="5">
    <source>
        <dbReference type="ARBA" id="ARBA00023136"/>
    </source>
</evidence>
<dbReference type="GO" id="GO:0051666">
    <property type="term" value="P:actin cortical patch localization"/>
    <property type="evidence" value="ECO:0007669"/>
    <property type="project" value="EnsemblFungi"/>
</dbReference>
<evidence type="ECO:0000256" key="6">
    <source>
        <dbReference type="PIRNR" id="PIRNR015840"/>
    </source>
</evidence>
<dbReference type="HOGENOM" id="CLU_025025_0_1_1"/>
<dbReference type="GO" id="GO:0006886">
    <property type="term" value="P:intracellular protein transport"/>
    <property type="evidence" value="ECO:0007669"/>
    <property type="project" value="EnsemblFungi"/>
</dbReference>
<dbReference type="PIRSF" id="PIRSF015840">
    <property type="entry name" value="DUF284_TM_euk"/>
    <property type="match status" value="1"/>
</dbReference>
<comment type="subcellular location">
    <subcellularLocation>
        <location evidence="1">Membrane</location>
        <topology evidence="1">Multi-pass membrane protein</topology>
    </subcellularLocation>
</comment>
<keyword evidence="4 8" id="KW-1133">Transmembrane helix</keyword>
<dbReference type="GO" id="GO:0005829">
    <property type="term" value="C:cytosol"/>
    <property type="evidence" value="ECO:0007669"/>
    <property type="project" value="GOC"/>
</dbReference>
<dbReference type="GO" id="GO:0031902">
    <property type="term" value="C:late endosome membrane"/>
    <property type="evidence" value="ECO:0007669"/>
    <property type="project" value="EnsemblFungi"/>
</dbReference>
<gene>
    <name evidence="9" type="primary">KAFR0J02590</name>
    <name evidence="9" type="ORF">KAFR_0J02590</name>
</gene>
<dbReference type="Pfam" id="PF03381">
    <property type="entry name" value="CDC50"/>
    <property type="match status" value="1"/>
</dbReference>
<keyword evidence="3 8" id="KW-0812">Transmembrane</keyword>
<evidence type="ECO:0000256" key="7">
    <source>
        <dbReference type="SAM" id="MobiDB-lite"/>
    </source>
</evidence>
<dbReference type="KEGG" id="kaf:KAFR_0J02590"/>
<organism evidence="9 10">
    <name type="scientific">Kazachstania africana (strain ATCC 22294 / BCRC 22015 / CBS 2517 / CECT 1963 / NBRC 1671 / NRRL Y-8276)</name>
    <name type="common">Yeast</name>
    <name type="synonym">Kluyveromyces africanus</name>
    <dbReference type="NCBI Taxonomy" id="1071382"/>
    <lineage>
        <taxon>Eukaryota</taxon>
        <taxon>Fungi</taxon>
        <taxon>Dikarya</taxon>
        <taxon>Ascomycota</taxon>
        <taxon>Saccharomycotina</taxon>
        <taxon>Saccharomycetes</taxon>
        <taxon>Saccharomycetales</taxon>
        <taxon>Saccharomycetaceae</taxon>
        <taxon>Kazachstania</taxon>
    </lineage>
</organism>
<evidence type="ECO:0000256" key="3">
    <source>
        <dbReference type="ARBA" id="ARBA00022692"/>
    </source>
</evidence>
<name>H2B123_KAZAF</name>
<keyword evidence="5 6" id="KW-0472">Membrane</keyword>
<comment type="similarity">
    <text evidence="2 6">Belongs to the CDC50/LEM3 family.</text>
</comment>
<dbReference type="Proteomes" id="UP000005220">
    <property type="component" value="Chromosome 10"/>
</dbReference>
<dbReference type="GO" id="GO:0005886">
    <property type="term" value="C:plasma membrane"/>
    <property type="evidence" value="ECO:0007669"/>
    <property type="project" value="TreeGrafter"/>
</dbReference>
<dbReference type="PANTHER" id="PTHR10926:SF0">
    <property type="entry name" value="CDC50, ISOFORM A"/>
    <property type="match status" value="1"/>
</dbReference>
<proteinExistence type="inferred from homology"/>
<evidence type="ECO:0000256" key="1">
    <source>
        <dbReference type="ARBA" id="ARBA00004141"/>
    </source>
</evidence>
<dbReference type="RefSeq" id="XP_003959458.1">
    <property type="nucleotide sequence ID" value="XM_003959409.1"/>
</dbReference>
<accession>H2B123</accession>
<feature type="region of interest" description="Disordered" evidence="7">
    <location>
        <begin position="1"/>
        <end position="28"/>
    </location>
</feature>
<dbReference type="InterPro" id="IPR005045">
    <property type="entry name" value="CDC50/LEM3_fam"/>
</dbReference>
<feature type="transmembrane region" description="Helical" evidence="8">
    <location>
        <begin position="338"/>
        <end position="360"/>
    </location>
</feature>
<sequence>MALFKRFRKSSSGSLAGNGEKKLSNRPPNTAFRQQRLKAWQPILTPQSVLPILIFFACIFTPIGIGILVSGNNVQHITIDYSHCSSLARGSYADIPSTYVGHHFKKATSTKPSWKLSEDTNGTMTCDLKFEIPNEIKDSVYVYYKLTNFYQNHRKYMESFDLKQLRGKAPKLEEVTTDCKPLRSIDDKVIYPCGLIANSMFNDTFDKTLVGADDDTSDFVLTNKKISWSIDRHRFKKTTYPVSDIIPPPNWAKQFPEGYTEDNLPDLHTWEEFQVWMRPSPFPKFYKLALKNETTHLPKGNYVMSIGLNYPISYFGGSKSFVLTTNGVAGTQNLPLGVFYLIVAGLCALFSILFLVKVVFQPRALGDNTYLNFESGDRNAGIDQEMYEGTEQLREIL</sequence>
<dbReference type="STRING" id="1071382.H2B123"/>
<evidence type="ECO:0000313" key="10">
    <source>
        <dbReference type="Proteomes" id="UP000005220"/>
    </source>
</evidence>
<dbReference type="GO" id="GO:0005783">
    <property type="term" value="C:endoplasmic reticulum"/>
    <property type="evidence" value="ECO:0007669"/>
    <property type="project" value="TreeGrafter"/>
</dbReference>
<dbReference type="OrthoDB" id="340608at2759"/>
<evidence type="ECO:0008006" key="11">
    <source>
        <dbReference type="Google" id="ProtNLM"/>
    </source>
</evidence>
<dbReference type="PANTHER" id="PTHR10926">
    <property type="entry name" value="CELL CYCLE CONTROL PROTEIN 50"/>
    <property type="match status" value="1"/>
</dbReference>
<dbReference type="GO" id="GO:0015247">
    <property type="term" value="F:aminophospholipid flippase activity"/>
    <property type="evidence" value="ECO:0007669"/>
    <property type="project" value="EnsemblFungi"/>
</dbReference>
<dbReference type="EMBL" id="HE650830">
    <property type="protein sequence ID" value="CCF60323.1"/>
    <property type="molecule type" value="Genomic_DNA"/>
</dbReference>
<dbReference type="GeneID" id="13883972"/>
<feature type="transmembrane region" description="Helical" evidence="8">
    <location>
        <begin position="48"/>
        <end position="69"/>
    </location>
</feature>
<dbReference type="FunCoup" id="H2B123">
    <property type="interactions" value="412"/>
</dbReference>
<dbReference type="InParanoid" id="H2B123"/>
<dbReference type="eggNOG" id="KOG2952">
    <property type="taxonomic scope" value="Eukaryota"/>
</dbReference>
<dbReference type="GO" id="GO:0042147">
    <property type="term" value="P:retrograde transport, endosome to Golgi"/>
    <property type="evidence" value="ECO:0007669"/>
    <property type="project" value="EnsemblFungi"/>
</dbReference>
<evidence type="ECO:0000313" key="9">
    <source>
        <dbReference type="EMBL" id="CCF60323.1"/>
    </source>
</evidence>
<dbReference type="GO" id="GO:0006897">
    <property type="term" value="P:endocytosis"/>
    <property type="evidence" value="ECO:0007669"/>
    <property type="project" value="EnsemblFungi"/>
</dbReference>